<evidence type="ECO:0000313" key="3">
    <source>
        <dbReference type="Proteomes" id="UP000261540"/>
    </source>
</evidence>
<name>A0A3B3QH15_9TELE</name>
<reference evidence="2" key="1">
    <citation type="submission" date="2025-08" db="UniProtKB">
        <authorList>
            <consortium name="Ensembl"/>
        </authorList>
    </citation>
    <scope>IDENTIFICATION</scope>
</reference>
<proteinExistence type="predicted"/>
<keyword evidence="3" id="KW-1185">Reference proteome</keyword>
<evidence type="ECO:0000313" key="2">
    <source>
        <dbReference type="Ensembl" id="ENSPKIP00000005418.1"/>
    </source>
</evidence>
<dbReference type="AlphaFoldDB" id="A0A3B3QH15"/>
<dbReference type="Proteomes" id="UP000261540">
    <property type="component" value="Unplaced"/>
</dbReference>
<accession>A0A3B3QH15</accession>
<protein>
    <submittedName>
        <fullName evidence="2">Uncharacterized protein</fullName>
    </submittedName>
</protein>
<sequence>MFLSPPLLSPRSTVKKNWPESFQVPWEKMPPGINAATTSGKRPSPADRRQMVLLSNWTPKSAPARLHPLTN</sequence>
<feature type="region of interest" description="Disordered" evidence="1">
    <location>
        <begin position="25"/>
        <end position="46"/>
    </location>
</feature>
<reference evidence="2" key="2">
    <citation type="submission" date="2025-09" db="UniProtKB">
        <authorList>
            <consortium name="Ensembl"/>
        </authorList>
    </citation>
    <scope>IDENTIFICATION</scope>
</reference>
<evidence type="ECO:0000256" key="1">
    <source>
        <dbReference type="SAM" id="MobiDB-lite"/>
    </source>
</evidence>
<dbReference type="Ensembl" id="ENSPKIT00000029421.1">
    <property type="protein sequence ID" value="ENSPKIP00000005418.1"/>
    <property type="gene ID" value="ENSPKIG00000022100.1"/>
</dbReference>
<organism evidence="2 3">
    <name type="scientific">Paramormyrops kingsleyae</name>
    <dbReference type="NCBI Taxonomy" id="1676925"/>
    <lineage>
        <taxon>Eukaryota</taxon>
        <taxon>Metazoa</taxon>
        <taxon>Chordata</taxon>
        <taxon>Craniata</taxon>
        <taxon>Vertebrata</taxon>
        <taxon>Euteleostomi</taxon>
        <taxon>Actinopterygii</taxon>
        <taxon>Neopterygii</taxon>
        <taxon>Teleostei</taxon>
        <taxon>Osteoglossocephala</taxon>
        <taxon>Osteoglossomorpha</taxon>
        <taxon>Osteoglossiformes</taxon>
        <taxon>Mormyridae</taxon>
        <taxon>Paramormyrops</taxon>
    </lineage>
</organism>